<dbReference type="RefSeq" id="XP_037147138.1">
    <property type="nucleotide sequence ID" value="XM_037297428.1"/>
</dbReference>
<keyword evidence="3" id="KW-1185">Reference proteome</keyword>
<evidence type="ECO:0008006" key="4">
    <source>
        <dbReference type="Google" id="ProtNLM"/>
    </source>
</evidence>
<gene>
    <name evidence="2" type="ORF">HO133_006530</name>
</gene>
<dbReference type="EMBL" id="JACCJB010000025">
    <property type="protein sequence ID" value="KAF6217703.1"/>
    <property type="molecule type" value="Genomic_DNA"/>
</dbReference>
<proteinExistence type="predicted"/>
<reference evidence="2 3" key="1">
    <citation type="journal article" date="2020" name="Genomics">
        <title>Complete, high-quality genomes from long-read metagenomic sequencing of two wolf lichen thalli reveals enigmatic genome architecture.</title>
        <authorList>
            <person name="McKenzie S.K."/>
            <person name="Walston R.F."/>
            <person name="Allen J.L."/>
        </authorList>
    </citation>
    <scope>NUCLEOTIDE SEQUENCE [LARGE SCALE GENOMIC DNA]</scope>
    <source>
        <strain evidence="2">WasteWater1</strain>
    </source>
</reference>
<feature type="compositionally biased region" description="Basic and acidic residues" evidence="1">
    <location>
        <begin position="197"/>
        <end position="206"/>
    </location>
</feature>
<accession>A0A8H6C6I5</accession>
<organism evidence="2 3">
    <name type="scientific">Letharia lupina</name>
    <dbReference type="NCBI Taxonomy" id="560253"/>
    <lineage>
        <taxon>Eukaryota</taxon>
        <taxon>Fungi</taxon>
        <taxon>Dikarya</taxon>
        <taxon>Ascomycota</taxon>
        <taxon>Pezizomycotina</taxon>
        <taxon>Lecanoromycetes</taxon>
        <taxon>OSLEUM clade</taxon>
        <taxon>Lecanoromycetidae</taxon>
        <taxon>Lecanorales</taxon>
        <taxon>Lecanorineae</taxon>
        <taxon>Parmeliaceae</taxon>
        <taxon>Letharia</taxon>
    </lineage>
</organism>
<sequence length="439" mass="48500">MDPISAAASIIGLLGAAAKVSDVLLKFIGSVKGAPKLAQNVLMEISDVSACLNQLQRYLQGALSTSNSQEQLLMVEQLVVTLSNCVLIFSELEEAVDSLKPAEPMQSWRLAQWLFKEQAICALMLTTLIQQVLESNLEMSQRMANLEMRTFGLSRSAAPTLAALNTSRDDDSIKTMRAANDVQEKVLGEHFETIEETNQKADKESTNDQGPTFSFTFDQDLNSSRPYTRAMKRNSVWSTAPSTVHTMSWSCLSGLSLADVSEISVIGLPISPQELWNGHHYILANSDMNDVPEKPLAPNRDDLAYRPDESFYEDESEPLETRKGLFPYDNAQSVGGSLDLRSVDGQGRKIPIAAGGRLLEPKKIILLGATMAGKTTTYHRLQMTHGNDFTDSDRRRARESVIHGLVDVFKKARGQYQDPISIEDIEVCSRMNIPIICKA</sequence>
<name>A0A8H6C6I5_9LECA</name>
<dbReference type="AlphaFoldDB" id="A0A8H6C6I5"/>
<dbReference type="GeneID" id="59334931"/>
<feature type="region of interest" description="Disordered" evidence="1">
    <location>
        <begin position="197"/>
        <end position="217"/>
    </location>
</feature>
<comment type="caution">
    <text evidence="2">The sequence shown here is derived from an EMBL/GenBank/DDBJ whole genome shotgun (WGS) entry which is preliminary data.</text>
</comment>
<evidence type="ECO:0000256" key="1">
    <source>
        <dbReference type="SAM" id="MobiDB-lite"/>
    </source>
</evidence>
<protein>
    <recommendedName>
        <fullName evidence="4">Fungal N-terminal domain-containing protein</fullName>
    </recommendedName>
</protein>
<evidence type="ECO:0000313" key="3">
    <source>
        <dbReference type="Proteomes" id="UP000593566"/>
    </source>
</evidence>
<dbReference type="Proteomes" id="UP000593566">
    <property type="component" value="Unassembled WGS sequence"/>
</dbReference>
<feature type="compositionally biased region" description="Polar residues" evidence="1">
    <location>
        <begin position="207"/>
        <end position="217"/>
    </location>
</feature>
<evidence type="ECO:0000313" key="2">
    <source>
        <dbReference type="EMBL" id="KAF6217703.1"/>
    </source>
</evidence>